<reference evidence="3 5" key="2">
    <citation type="submission" date="2020-05" db="EMBL/GenBank/DDBJ databases">
        <authorList>
            <person name="Campoy J."/>
            <person name="Schneeberger K."/>
            <person name="Spophaly S."/>
        </authorList>
    </citation>
    <scope>NUCLEOTIDE SEQUENCE [LARGE SCALE GENOMIC DNA]</scope>
    <source>
        <strain evidence="3">PruArmRojPasFocal</strain>
    </source>
</reference>
<evidence type="ECO:0000256" key="1">
    <source>
        <dbReference type="ARBA" id="ARBA00022491"/>
    </source>
</evidence>
<protein>
    <submittedName>
        <fullName evidence="3">Uncharacterized protein</fullName>
    </submittedName>
</protein>
<name>A0A6J5UTE8_PRUAR</name>
<reference evidence="6" key="1">
    <citation type="journal article" date="2020" name="Genome Biol.">
        <title>Gamete binning: chromosome-level and haplotype-resolved genome assembly enabled by high-throughput single-cell sequencing of gamete genomes.</title>
        <authorList>
            <person name="Campoy J.A."/>
            <person name="Sun H."/>
            <person name="Goel M."/>
            <person name="Jiao W.-B."/>
            <person name="Folz-Donahue K."/>
            <person name="Wang N."/>
            <person name="Rubio M."/>
            <person name="Liu C."/>
            <person name="Kukat C."/>
            <person name="Ruiz D."/>
            <person name="Huettel B."/>
            <person name="Schneeberger K."/>
        </authorList>
    </citation>
    <scope>NUCLEOTIDE SEQUENCE [LARGE SCALE GENOMIC DNA]</scope>
    <source>
        <strain evidence="6">cv. Rojo Pasion</strain>
    </source>
</reference>
<dbReference type="InterPro" id="IPR037138">
    <property type="entry name" value="His_deacetylse_dom_sf"/>
</dbReference>
<keyword evidence="2" id="KW-0156">Chromatin regulator</keyword>
<dbReference type="EMBL" id="CAEKDK010000004">
    <property type="protein sequence ID" value="CAB4278584.1"/>
    <property type="molecule type" value="Genomic_DNA"/>
</dbReference>
<dbReference type="Proteomes" id="UP000507222">
    <property type="component" value="Unassembled WGS sequence"/>
</dbReference>
<evidence type="ECO:0000313" key="5">
    <source>
        <dbReference type="Proteomes" id="UP000507222"/>
    </source>
</evidence>
<dbReference type="InterPro" id="IPR023696">
    <property type="entry name" value="Ureohydrolase_dom_sf"/>
</dbReference>
<dbReference type="GO" id="GO:0006325">
    <property type="term" value="P:chromatin organization"/>
    <property type="evidence" value="ECO:0007669"/>
    <property type="project" value="UniProtKB-KW"/>
</dbReference>
<keyword evidence="6" id="KW-1185">Reference proteome</keyword>
<keyword evidence="1" id="KW-0678">Repressor</keyword>
<dbReference type="AlphaFoldDB" id="A0A6J5UTE8"/>
<accession>A0A6J5UTE8</accession>
<dbReference type="Gene3D" id="3.40.800.20">
    <property type="entry name" value="Histone deacetylase domain"/>
    <property type="match status" value="1"/>
</dbReference>
<evidence type="ECO:0000313" key="6">
    <source>
        <dbReference type="Proteomes" id="UP000507245"/>
    </source>
</evidence>
<sequence>MCSAYSLREGMIRLLELTFRGLEVIELENFNAASSNDIASVHTRAYVLGLEKAMDQALKQGIILIEGSGPTYATVDTFQESLVAAGAGIALIDAVVQMSNSSIYRS</sequence>
<dbReference type="SUPFAM" id="SSF52768">
    <property type="entry name" value="Arginase/deacetylase"/>
    <property type="match status" value="1"/>
</dbReference>
<proteinExistence type="predicted"/>
<dbReference type="EMBL" id="CAEKKB010000004">
    <property type="protein sequence ID" value="CAB4308995.1"/>
    <property type="molecule type" value="Genomic_DNA"/>
</dbReference>
<evidence type="ECO:0000313" key="4">
    <source>
        <dbReference type="EMBL" id="CAB4308995.1"/>
    </source>
</evidence>
<evidence type="ECO:0000256" key="2">
    <source>
        <dbReference type="ARBA" id="ARBA00022853"/>
    </source>
</evidence>
<organism evidence="3 5">
    <name type="scientific">Prunus armeniaca</name>
    <name type="common">Apricot</name>
    <name type="synonym">Armeniaca vulgaris</name>
    <dbReference type="NCBI Taxonomy" id="36596"/>
    <lineage>
        <taxon>Eukaryota</taxon>
        <taxon>Viridiplantae</taxon>
        <taxon>Streptophyta</taxon>
        <taxon>Embryophyta</taxon>
        <taxon>Tracheophyta</taxon>
        <taxon>Spermatophyta</taxon>
        <taxon>Magnoliopsida</taxon>
        <taxon>eudicotyledons</taxon>
        <taxon>Gunneridae</taxon>
        <taxon>Pentapetalae</taxon>
        <taxon>rosids</taxon>
        <taxon>fabids</taxon>
        <taxon>Rosales</taxon>
        <taxon>Rosaceae</taxon>
        <taxon>Amygdaloideae</taxon>
        <taxon>Amygdaleae</taxon>
        <taxon>Prunus</taxon>
    </lineage>
</organism>
<dbReference type="OrthoDB" id="1741789at2759"/>
<dbReference type="Proteomes" id="UP000507245">
    <property type="component" value="Unassembled WGS sequence"/>
</dbReference>
<gene>
    <name evidence="3" type="ORF">CURHAP_LOCUS29925</name>
    <name evidence="4" type="ORF">ORAREDHAP_LOCUS29552</name>
</gene>
<evidence type="ECO:0000313" key="3">
    <source>
        <dbReference type="EMBL" id="CAB4278584.1"/>
    </source>
</evidence>